<evidence type="ECO:0000313" key="3">
    <source>
        <dbReference type="Proteomes" id="UP001595698"/>
    </source>
</evidence>
<proteinExistence type="predicted"/>
<organism evidence="2 3">
    <name type="scientific">Streptosporangium jomthongense</name>
    <dbReference type="NCBI Taxonomy" id="1193683"/>
    <lineage>
        <taxon>Bacteria</taxon>
        <taxon>Bacillati</taxon>
        <taxon>Actinomycetota</taxon>
        <taxon>Actinomycetes</taxon>
        <taxon>Streptosporangiales</taxon>
        <taxon>Streptosporangiaceae</taxon>
        <taxon>Streptosporangium</taxon>
    </lineage>
</organism>
<dbReference type="Pfam" id="PF01966">
    <property type="entry name" value="HD"/>
    <property type="match status" value="1"/>
</dbReference>
<name>A0ABV8F3C5_9ACTN</name>
<comment type="caution">
    <text evidence="2">The sequence shown here is derived from an EMBL/GenBank/DDBJ whole genome shotgun (WGS) entry which is preliminary data.</text>
</comment>
<reference evidence="3" key="1">
    <citation type="journal article" date="2019" name="Int. J. Syst. Evol. Microbiol.">
        <title>The Global Catalogue of Microorganisms (GCM) 10K type strain sequencing project: providing services to taxonomists for standard genome sequencing and annotation.</title>
        <authorList>
            <consortium name="The Broad Institute Genomics Platform"/>
            <consortium name="The Broad Institute Genome Sequencing Center for Infectious Disease"/>
            <person name="Wu L."/>
            <person name="Ma J."/>
        </authorList>
    </citation>
    <scope>NUCLEOTIDE SEQUENCE [LARGE SCALE GENOMIC DNA]</scope>
    <source>
        <strain evidence="3">TBRC 7912</strain>
    </source>
</reference>
<protein>
    <submittedName>
        <fullName evidence="2">HD domain-containing protein</fullName>
    </submittedName>
</protein>
<dbReference type="SUPFAM" id="SSF109604">
    <property type="entry name" value="HD-domain/PDEase-like"/>
    <property type="match status" value="1"/>
</dbReference>
<feature type="domain" description="HD" evidence="1">
    <location>
        <begin position="2"/>
        <end position="82"/>
    </location>
</feature>
<gene>
    <name evidence="2" type="ORF">ACFOYY_21440</name>
</gene>
<evidence type="ECO:0000313" key="2">
    <source>
        <dbReference type="EMBL" id="MFC3982719.1"/>
    </source>
</evidence>
<dbReference type="Proteomes" id="UP001595698">
    <property type="component" value="Unassembled WGS sequence"/>
</dbReference>
<evidence type="ECO:0000259" key="1">
    <source>
        <dbReference type="Pfam" id="PF01966"/>
    </source>
</evidence>
<accession>A0ABV8F3C5</accession>
<dbReference type="InterPro" id="IPR006674">
    <property type="entry name" value="HD_domain"/>
</dbReference>
<dbReference type="Gene3D" id="1.10.3210.10">
    <property type="entry name" value="Hypothetical protein af1432"/>
    <property type="match status" value="1"/>
</dbReference>
<dbReference type="RefSeq" id="WP_386191208.1">
    <property type="nucleotide sequence ID" value="NZ_JBHSBC010000021.1"/>
</dbReference>
<sequence length="138" mass="14779">MAARAVSLAPILGAEADLLTAAAWLHDIGYSPALVDTGSHALDGARYLRDVQRADDTIARLVAHHTCAEYEAAERGLLDVLNTEFDKERPELVEAEARLLEIHSRYGPEHLVSRSITKATPCITAAVHAVQAALDAGS</sequence>
<keyword evidence="3" id="KW-1185">Reference proteome</keyword>
<dbReference type="EMBL" id="JBHSBC010000021">
    <property type="protein sequence ID" value="MFC3982719.1"/>
    <property type="molecule type" value="Genomic_DNA"/>
</dbReference>